<protein>
    <submittedName>
        <fullName evidence="2">Uncharacterized protein</fullName>
    </submittedName>
</protein>
<organism evidence="2 3">
    <name type="scientific">Haloarcula mannanilytica</name>
    <dbReference type="NCBI Taxonomy" id="2509225"/>
    <lineage>
        <taxon>Archaea</taxon>
        <taxon>Methanobacteriati</taxon>
        <taxon>Methanobacteriota</taxon>
        <taxon>Stenosarchaea group</taxon>
        <taxon>Halobacteria</taxon>
        <taxon>Halobacteriales</taxon>
        <taxon>Haloarculaceae</taxon>
        <taxon>Haloarcula</taxon>
    </lineage>
</organism>
<keyword evidence="3" id="KW-1185">Reference proteome</keyword>
<reference evidence="2 3" key="1">
    <citation type="submission" date="2019-02" db="EMBL/GenBank/DDBJ databases">
        <title>Haloarcula mannanilyticum sp. nov., a mannan degrading haloarchaeon isolated from commercial salt.</title>
        <authorList>
            <person name="Enomoto S."/>
            <person name="Shimane Y."/>
            <person name="Kamekura M."/>
            <person name="Ito T."/>
            <person name="Moriya O."/>
            <person name="Ihara K."/>
            <person name="Takahashi-Ando N."/>
            <person name="Fukushima Y."/>
            <person name="Yoshida Y."/>
            <person name="Usama R."/>
            <person name="Takai K."/>
            <person name="Minegishi H."/>
        </authorList>
    </citation>
    <scope>NUCLEOTIDE SEQUENCE [LARGE SCALE GENOMIC DNA]</scope>
    <source>
        <strain evidence="2 3">MD130-1</strain>
    </source>
</reference>
<comment type="caution">
    <text evidence="2">The sequence shown here is derived from an EMBL/GenBank/DDBJ whole genome shotgun (WGS) entry which is preliminary data.</text>
</comment>
<evidence type="ECO:0000313" key="2">
    <source>
        <dbReference type="EMBL" id="GCF13542.1"/>
    </source>
</evidence>
<accession>A0A4C2EGS2</accession>
<dbReference type="AlphaFoldDB" id="A0A4C2EGS2"/>
<feature type="compositionally biased region" description="Basic and acidic residues" evidence="1">
    <location>
        <begin position="1"/>
        <end position="21"/>
    </location>
</feature>
<feature type="region of interest" description="Disordered" evidence="1">
    <location>
        <begin position="1"/>
        <end position="25"/>
    </location>
</feature>
<dbReference type="EMBL" id="BIXZ01000002">
    <property type="protein sequence ID" value="GCF13542.1"/>
    <property type="molecule type" value="Genomic_DNA"/>
</dbReference>
<proteinExistence type="predicted"/>
<evidence type="ECO:0000256" key="1">
    <source>
        <dbReference type="SAM" id="MobiDB-lite"/>
    </source>
</evidence>
<sequence length="91" mass="10029">MVRDGDDLDTRSVRGGRDLVKGEGPIGAGRVYVQVSDDHTDPTTPSGKPLPLKSWDTDTWLVSALYALRDIMIIYSEGLLTTMNFPEICEC</sequence>
<name>A0A4C2EGS2_9EURY</name>
<gene>
    <name evidence="2" type="ORF">Harman_14770</name>
</gene>
<evidence type="ECO:0000313" key="3">
    <source>
        <dbReference type="Proteomes" id="UP000304382"/>
    </source>
</evidence>
<dbReference type="Proteomes" id="UP000304382">
    <property type="component" value="Unassembled WGS sequence"/>
</dbReference>